<dbReference type="SUPFAM" id="SSF52540">
    <property type="entry name" value="P-loop containing nucleoside triphosphate hydrolases"/>
    <property type="match status" value="1"/>
</dbReference>
<keyword evidence="1 2" id="KW-0505">Motor protein</keyword>
<keyword evidence="2" id="KW-0547">Nucleotide-binding</keyword>
<feature type="domain" description="Kinesin motor" evidence="4">
    <location>
        <begin position="359"/>
        <end position="671"/>
    </location>
</feature>
<feature type="coiled-coil region" evidence="3">
    <location>
        <begin position="308"/>
        <end position="335"/>
    </location>
</feature>
<comment type="caution">
    <text evidence="5">The sequence shown here is derived from an EMBL/GenBank/DDBJ whole genome shotgun (WGS) entry which is preliminary data.</text>
</comment>
<dbReference type="InterPro" id="IPR036961">
    <property type="entry name" value="Kinesin_motor_dom_sf"/>
</dbReference>
<dbReference type="SMART" id="SM00129">
    <property type="entry name" value="KISc"/>
    <property type="match status" value="1"/>
</dbReference>
<dbReference type="EMBL" id="JABFOF010000007">
    <property type="protein sequence ID" value="KAG2390724.1"/>
    <property type="molecule type" value="Genomic_DNA"/>
</dbReference>
<dbReference type="Pfam" id="PF05910">
    <property type="entry name" value="DUF868"/>
    <property type="match status" value="1"/>
</dbReference>
<feature type="binding site" evidence="2">
    <location>
        <begin position="443"/>
        <end position="450"/>
    </location>
    <ligand>
        <name>ATP</name>
        <dbReference type="ChEBI" id="CHEBI:30616"/>
    </ligand>
</feature>
<dbReference type="PRINTS" id="PR00380">
    <property type="entry name" value="KINESINHEAVY"/>
</dbReference>
<proteinExistence type="inferred from homology"/>
<sequence>MNVFFYETELFYKILYVPTSLFGRNNVELCFFLNALFLRTALKHFWNLLVIESSEGPAQSAIQYFENMRNFLEAVNDMKLLTFEASDLEKGGSSSKVVDCILCLKGYYEWKLSGGVGVWRYGGTVRITSFPKWSPSNILGTESVYESESSQFLHLSGEVSIEETKAANALTSLFDQFGLKLLLAYLKETDGVDDLPLNAMVIDSLLKKVISDFSALLDSQGTQLGHFLKKILKGGTGCLSKREFVEAITLYLNQGRSFGSNEISKLCTCGGKRDNNQHSVQYCAKHAEIIDAQQKELEGLRYFYEGIKSELKQIQSKWDQELNRLENHIKSLEEASSSYHKVLEENRFLYNQVQDLKGAIRVYCRVRPFLPGQPNGQSTVDYIGENGNIMITNPLKQGKDARRVFSFNKVFATSATQEEIYVDTQPLVRSALDGYNVCIFAYGQTGSGKTYTMSGPDLMTEETWGVNYRALRDLFHISKERADAIKYEVGVQMIEIYNEQVRDLLLNGLNVPDASLVPVNCTQDVIDLMKVGQRNRAVGATALNERSSRSHSVLTVHVRGKDLLSNSILKGCLHLVDLAGSERVDKSEAVGERLKEAQHINKSLSALGDVISALAQKSQHIPYRNSKLTQVLQDSLGGHAKTLMFVHINSELNALGETISTLKFAERVATIELGAAQSNKETGEIRELKEEISNIKSALERKETELQQWKAGNARNPTESQKAPRAVSPFQALRLKLVLRASKEVRRRSISTDRGSVIKSKVRRKTRLTVRPRLSLINRTSKEELFTEHFLSVNVDNTLEENKFSCKIDLESGQSWGKKGLRSFEMAGARVDIYWDLRHAKFSTGPQPNSGYYVALVYMKEVLLLLGDLQNDAFERTKSKPSPEEAILCKSFGMHELRLIEHGRSIWKSPIACLKCRDFSSSLSVSFPDVNVLKINGGKDVHATIAHCEISQDANEICSDFFFDDSEQGSFDQIEEVAELTIHQGGDSGDQDLIQVDKIISDVEESAVKLLAARALTALELRKKLLGKRFSPNSVDACLRGNNCVSDMLTLCMALFKKGVSQADAEKAVEVVFKGNDCAEDHKSVIGLSKHSLDHLYTQVSKQWFRGPNVPKETRKSRIVRWLQYRGFDWNVINLMLKKLDRQDQNSP</sequence>
<comment type="similarity">
    <text evidence="2">Belongs to the TRAFAC class myosin-kinesin ATPase superfamily. Kinesin family.</text>
</comment>
<feature type="coiled-coil region" evidence="3">
    <location>
        <begin position="678"/>
        <end position="712"/>
    </location>
</feature>
<dbReference type="Gene3D" id="1.10.418.10">
    <property type="entry name" value="Calponin-like domain"/>
    <property type="match status" value="1"/>
</dbReference>
<accession>A0A8T0K0U0</accession>
<dbReference type="PANTHER" id="PTHR47972:SF13">
    <property type="entry name" value="HEAVY CHAIN, PUTATIVE-RELATED"/>
    <property type="match status" value="1"/>
</dbReference>
<dbReference type="GO" id="GO:0005524">
    <property type="term" value="F:ATP binding"/>
    <property type="evidence" value="ECO:0007669"/>
    <property type="project" value="UniProtKB-UniRule"/>
</dbReference>
<dbReference type="InterPro" id="IPR008586">
    <property type="entry name" value="DUF868_pln"/>
</dbReference>
<organism evidence="5 6">
    <name type="scientific">Phaseolus angularis</name>
    <name type="common">Azuki bean</name>
    <name type="synonym">Vigna angularis</name>
    <dbReference type="NCBI Taxonomy" id="3914"/>
    <lineage>
        <taxon>Eukaryota</taxon>
        <taxon>Viridiplantae</taxon>
        <taxon>Streptophyta</taxon>
        <taxon>Embryophyta</taxon>
        <taxon>Tracheophyta</taxon>
        <taxon>Spermatophyta</taxon>
        <taxon>Magnoliopsida</taxon>
        <taxon>eudicotyledons</taxon>
        <taxon>Gunneridae</taxon>
        <taxon>Pentapetalae</taxon>
        <taxon>rosids</taxon>
        <taxon>fabids</taxon>
        <taxon>Fabales</taxon>
        <taxon>Fabaceae</taxon>
        <taxon>Papilionoideae</taxon>
        <taxon>50 kb inversion clade</taxon>
        <taxon>NPAAA clade</taxon>
        <taxon>indigoferoid/millettioid clade</taxon>
        <taxon>Phaseoleae</taxon>
        <taxon>Vigna</taxon>
    </lineage>
</organism>
<dbReference type="GO" id="GO:0003777">
    <property type="term" value="F:microtubule motor activity"/>
    <property type="evidence" value="ECO:0007669"/>
    <property type="project" value="InterPro"/>
</dbReference>
<name>A0A8T0K0U0_PHAAN</name>
<dbReference type="GO" id="GO:0007018">
    <property type="term" value="P:microtubule-based movement"/>
    <property type="evidence" value="ECO:0007669"/>
    <property type="project" value="InterPro"/>
</dbReference>
<dbReference type="GO" id="GO:0008017">
    <property type="term" value="F:microtubule binding"/>
    <property type="evidence" value="ECO:0007669"/>
    <property type="project" value="InterPro"/>
</dbReference>
<evidence type="ECO:0000256" key="3">
    <source>
        <dbReference type="SAM" id="Coils"/>
    </source>
</evidence>
<protein>
    <submittedName>
        <fullName evidence="5">Kinesin-like protein</fullName>
    </submittedName>
</protein>
<dbReference type="Proteomes" id="UP000743370">
    <property type="component" value="Unassembled WGS sequence"/>
</dbReference>
<evidence type="ECO:0000256" key="2">
    <source>
        <dbReference type="PROSITE-ProRule" id="PRU00283"/>
    </source>
</evidence>
<dbReference type="InterPro" id="IPR027417">
    <property type="entry name" value="P-loop_NTPase"/>
</dbReference>
<evidence type="ECO:0000259" key="4">
    <source>
        <dbReference type="PROSITE" id="PS50067"/>
    </source>
</evidence>
<evidence type="ECO:0000313" key="5">
    <source>
        <dbReference type="EMBL" id="KAG2390724.1"/>
    </source>
</evidence>
<reference evidence="5 6" key="1">
    <citation type="submission" date="2020-05" db="EMBL/GenBank/DDBJ databases">
        <title>Vigna angularis (adzuki bean) Var. LongXiaoDou No. 4 denovo assembly.</title>
        <authorList>
            <person name="Xiang H."/>
        </authorList>
    </citation>
    <scope>NUCLEOTIDE SEQUENCE [LARGE SCALE GENOMIC DNA]</scope>
    <source>
        <tissue evidence="5">Leaf</tissue>
    </source>
</reference>
<dbReference type="InterPro" id="IPR027640">
    <property type="entry name" value="Kinesin-like_fam"/>
</dbReference>
<dbReference type="GO" id="GO:0015630">
    <property type="term" value="C:microtubule cytoskeleton"/>
    <property type="evidence" value="ECO:0007669"/>
    <property type="project" value="TreeGrafter"/>
</dbReference>
<evidence type="ECO:0000313" key="6">
    <source>
        <dbReference type="Proteomes" id="UP000743370"/>
    </source>
</evidence>
<dbReference type="Pfam" id="PF00225">
    <property type="entry name" value="Kinesin"/>
    <property type="match status" value="1"/>
</dbReference>
<dbReference type="InterPro" id="IPR001752">
    <property type="entry name" value="Kinesin_motor_dom"/>
</dbReference>
<keyword evidence="3" id="KW-0175">Coiled coil</keyword>
<dbReference type="AlphaFoldDB" id="A0A8T0K0U0"/>
<evidence type="ECO:0000256" key="1">
    <source>
        <dbReference type="ARBA" id="ARBA00023175"/>
    </source>
</evidence>
<dbReference type="SUPFAM" id="SSF47576">
    <property type="entry name" value="Calponin-homology domain, CH-domain"/>
    <property type="match status" value="1"/>
</dbReference>
<dbReference type="Gene3D" id="3.40.850.10">
    <property type="entry name" value="Kinesin motor domain"/>
    <property type="match status" value="1"/>
</dbReference>
<gene>
    <name evidence="5" type="ORF">HKW66_Vig0253380</name>
</gene>
<dbReference type="InterPro" id="IPR036872">
    <property type="entry name" value="CH_dom_sf"/>
</dbReference>
<dbReference type="PANTHER" id="PTHR47972">
    <property type="entry name" value="KINESIN-LIKE PROTEIN KLP-3"/>
    <property type="match status" value="1"/>
</dbReference>
<dbReference type="PROSITE" id="PS50067">
    <property type="entry name" value="KINESIN_MOTOR_2"/>
    <property type="match status" value="1"/>
</dbReference>
<dbReference type="FunFam" id="3.40.850.10:FF:000086">
    <property type="entry name" value="kinesin-like protein KIN-14F"/>
    <property type="match status" value="1"/>
</dbReference>
<keyword evidence="2" id="KW-0067">ATP-binding</keyword>